<keyword evidence="7 10" id="KW-0283">Flagellar rotation</keyword>
<evidence type="ECO:0000256" key="9">
    <source>
        <dbReference type="ARBA" id="ARBA00023136"/>
    </source>
</evidence>
<evidence type="ECO:0000256" key="6">
    <source>
        <dbReference type="ARBA" id="ARBA00022692"/>
    </source>
</evidence>
<dbReference type="EMBL" id="NHRY01000255">
    <property type="protein sequence ID" value="PPQ27610.1"/>
    <property type="molecule type" value="Genomic_DNA"/>
</dbReference>
<evidence type="ECO:0000313" key="11">
    <source>
        <dbReference type="EMBL" id="PPQ27610.1"/>
    </source>
</evidence>
<dbReference type="PANTHER" id="PTHR35091">
    <property type="entry name" value="FLAGELLAR PROTEIN FLIL"/>
    <property type="match status" value="1"/>
</dbReference>
<sequence length="176" mass="18563">MADGKKAGGEVVASGAAPKKRNMRKLALFAAVPAVLAAAGGAYFLYPAFTGTAAHAAAQEKAQDKGTASAPAPQPHPTILDVPEIVITLPNGGRTRQLRIKISLELTQAPHNLPPTEQLTPQINDALLTYLRTLRDGDLEGGLALDRIRGDIYRRLTLVLGDNVIQDVLITSLVTG</sequence>
<comment type="caution">
    <text evidence="11">The sequence shown here is derived from an EMBL/GenBank/DDBJ whole genome shotgun (WGS) entry which is preliminary data.</text>
</comment>
<comment type="subcellular location">
    <subcellularLocation>
        <location evidence="10">Cell inner membrane</location>
    </subcellularLocation>
    <subcellularLocation>
        <location evidence="2">Cell membrane</location>
        <topology evidence="2">Single-pass membrane protein</topology>
    </subcellularLocation>
</comment>
<dbReference type="AlphaFoldDB" id="A0A2S6MZ37"/>
<dbReference type="GO" id="GO:0006935">
    <property type="term" value="P:chemotaxis"/>
    <property type="evidence" value="ECO:0007669"/>
    <property type="project" value="UniProtKB-KW"/>
</dbReference>
<keyword evidence="6 10" id="KW-0812">Transmembrane</keyword>
<accession>A0A2S6MZ37</accession>
<name>A0A2S6MZ37_RHOGL</name>
<feature type="transmembrane region" description="Helical" evidence="10">
    <location>
        <begin position="26"/>
        <end position="46"/>
    </location>
</feature>
<dbReference type="GO" id="GO:0009425">
    <property type="term" value="C:bacterial-type flagellum basal body"/>
    <property type="evidence" value="ECO:0007669"/>
    <property type="project" value="InterPro"/>
</dbReference>
<evidence type="ECO:0000256" key="8">
    <source>
        <dbReference type="ARBA" id="ARBA00022989"/>
    </source>
</evidence>
<protein>
    <recommendedName>
        <fullName evidence="10">Flagellar protein FliL</fullName>
    </recommendedName>
</protein>
<dbReference type="OrthoDB" id="7619358at2"/>
<dbReference type="Pfam" id="PF03748">
    <property type="entry name" value="FliL"/>
    <property type="match status" value="1"/>
</dbReference>
<evidence type="ECO:0000313" key="12">
    <source>
        <dbReference type="Proteomes" id="UP000239724"/>
    </source>
</evidence>
<comment type="similarity">
    <text evidence="3 10">Belongs to the FliL family.</text>
</comment>
<evidence type="ECO:0000256" key="1">
    <source>
        <dbReference type="ARBA" id="ARBA00002254"/>
    </source>
</evidence>
<keyword evidence="8 10" id="KW-1133">Transmembrane helix</keyword>
<dbReference type="PANTHER" id="PTHR35091:SF2">
    <property type="entry name" value="FLAGELLAR PROTEIN FLIL"/>
    <property type="match status" value="1"/>
</dbReference>
<evidence type="ECO:0000256" key="10">
    <source>
        <dbReference type="RuleBase" id="RU364125"/>
    </source>
</evidence>
<evidence type="ECO:0000256" key="2">
    <source>
        <dbReference type="ARBA" id="ARBA00004162"/>
    </source>
</evidence>
<dbReference type="InterPro" id="IPR005503">
    <property type="entry name" value="FliL"/>
</dbReference>
<dbReference type="Proteomes" id="UP000239724">
    <property type="component" value="Unassembled WGS sequence"/>
</dbReference>
<keyword evidence="12" id="KW-1185">Reference proteome</keyword>
<comment type="function">
    <text evidence="1 10">Controls the rotational direction of flagella during chemotaxis.</text>
</comment>
<organism evidence="11 12">
    <name type="scientific">Rhodopila globiformis</name>
    <name type="common">Rhodopseudomonas globiformis</name>
    <dbReference type="NCBI Taxonomy" id="1071"/>
    <lineage>
        <taxon>Bacteria</taxon>
        <taxon>Pseudomonadati</taxon>
        <taxon>Pseudomonadota</taxon>
        <taxon>Alphaproteobacteria</taxon>
        <taxon>Acetobacterales</taxon>
        <taxon>Acetobacteraceae</taxon>
        <taxon>Rhodopila</taxon>
    </lineage>
</organism>
<keyword evidence="10" id="KW-0997">Cell inner membrane</keyword>
<gene>
    <name evidence="11" type="ORF">CCS01_26715</name>
</gene>
<dbReference type="RefSeq" id="WP_104521879.1">
    <property type="nucleotide sequence ID" value="NZ_NHRY01000255.1"/>
</dbReference>
<keyword evidence="4" id="KW-1003">Cell membrane</keyword>
<evidence type="ECO:0000256" key="4">
    <source>
        <dbReference type="ARBA" id="ARBA00022475"/>
    </source>
</evidence>
<evidence type="ECO:0000256" key="3">
    <source>
        <dbReference type="ARBA" id="ARBA00008281"/>
    </source>
</evidence>
<proteinExistence type="inferred from homology"/>
<keyword evidence="5 10" id="KW-0145">Chemotaxis</keyword>
<reference evidence="11 12" key="1">
    <citation type="journal article" date="2018" name="Arch. Microbiol.">
        <title>New insights into the metabolic potential of the phototrophic purple bacterium Rhodopila globiformis DSM 161(T) from its draft genome sequence and evidence for a vanadium-dependent nitrogenase.</title>
        <authorList>
            <person name="Imhoff J.F."/>
            <person name="Rahn T."/>
            <person name="Kunzel S."/>
            <person name="Neulinger S.C."/>
        </authorList>
    </citation>
    <scope>NUCLEOTIDE SEQUENCE [LARGE SCALE GENOMIC DNA]</scope>
    <source>
        <strain evidence="11 12">DSM 161</strain>
    </source>
</reference>
<evidence type="ECO:0000256" key="5">
    <source>
        <dbReference type="ARBA" id="ARBA00022500"/>
    </source>
</evidence>
<evidence type="ECO:0000256" key="7">
    <source>
        <dbReference type="ARBA" id="ARBA00022779"/>
    </source>
</evidence>
<dbReference type="GO" id="GO:0071978">
    <property type="term" value="P:bacterial-type flagellum-dependent swarming motility"/>
    <property type="evidence" value="ECO:0007669"/>
    <property type="project" value="TreeGrafter"/>
</dbReference>
<dbReference type="GO" id="GO:0005886">
    <property type="term" value="C:plasma membrane"/>
    <property type="evidence" value="ECO:0007669"/>
    <property type="project" value="UniProtKB-SubCell"/>
</dbReference>
<keyword evidence="9 10" id="KW-0472">Membrane</keyword>